<feature type="transmembrane region" description="Helical" evidence="2">
    <location>
        <begin position="70"/>
        <end position="88"/>
    </location>
</feature>
<feature type="transmembrane region" description="Helical" evidence="2">
    <location>
        <begin position="235"/>
        <end position="255"/>
    </location>
</feature>
<feature type="transmembrane region" description="Helical" evidence="2">
    <location>
        <begin position="128"/>
        <end position="144"/>
    </location>
</feature>
<dbReference type="GO" id="GO:0080120">
    <property type="term" value="P:CAAX-box protein maturation"/>
    <property type="evidence" value="ECO:0007669"/>
    <property type="project" value="UniProtKB-ARBA"/>
</dbReference>
<feature type="transmembrane region" description="Helical" evidence="2">
    <location>
        <begin position="94"/>
        <end position="116"/>
    </location>
</feature>
<dbReference type="AlphaFoldDB" id="A0AAP3GWC0"/>
<evidence type="ECO:0000313" key="4">
    <source>
        <dbReference type="EMBL" id="MCZ3844721.1"/>
    </source>
</evidence>
<dbReference type="RefSeq" id="WP_143458357.1">
    <property type="nucleotide sequence ID" value="NZ_JAKHFC010000027.1"/>
</dbReference>
<dbReference type="Proteomes" id="UP001213015">
    <property type="component" value="Unassembled WGS sequence"/>
</dbReference>
<comment type="caution">
    <text evidence="4">The sequence shown here is derived from an EMBL/GenBank/DDBJ whole genome shotgun (WGS) entry which is preliminary data.</text>
</comment>
<organism evidence="4 5">
    <name type="scientific">Lactobacillus mulieris</name>
    <dbReference type="NCBI Taxonomy" id="2508708"/>
    <lineage>
        <taxon>Bacteria</taxon>
        <taxon>Bacillati</taxon>
        <taxon>Bacillota</taxon>
        <taxon>Bacilli</taxon>
        <taxon>Lactobacillales</taxon>
        <taxon>Lactobacillaceae</taxon>
        <taxon>Lactobacillus</taxon>
    </lineage>
</organism>
<feature type="transmembrane region" description="Helical" evidence="2">
    <location>
        <begin position="305"/>
        <end position="325"/>
    </location>
</feature>
<feature type="transmembrane region" description="Helical" evidence="2">
    <location>
        <begin position="12"/>
        <end position="31"/>
    </location>
</feature>
<evidence type="ECO:0000256" key="1">
    <source>
        <dbReference type="ARBA" id="ARBA00009067"/>
    </source>
</evidence>
<feature type="transmembrane region" description="Helical" evidence="2">
    <location>
        <begin position="37"/>
        <end position="58"/>
    </location>
</feature>
<feature type="transmembrane region" description="Helical" evidence="2">
    <location>
        <begin position="332"/>
        <end position="352"/>
    </location>
</feature>
<keyword evidence="4" id="KW-0482">Metalloprotease</keyword>
<dbReference type="EMBL" id="JAKHLF010000005">
    <property type="protein sequence ID" value="MCZ3844721.1"/>
    <property type="molecule type" value="Genomic_DNA"/>
</dbReference>
<feature type="transmembrane region" description="Helical" evidence="2">
    <location>
        <begin position="164"/>
        <end position="185"/>
    </location>
</feature>
<keyword evidence="2" id="KW-1133">Transmembrane helix</keyword>
<evidence type="ECO:0000259" key="3">
    <source>
        <dbReference type="Pfam" id="PF02517"/>
    </source>
</evidence>
<protein>
    <submittedName>
        <fullName evidence="4">CPBP family intramembrane metalloprotease</fullName>
    </submittedName>
</protein>
<dbReference type="GO" id="GO:0008237">
    <property type="term" value="F:metallopeptidase activity"/>
    <property type="evidence" value="ECO:0007669"/>
    <property type="project" value="UniProtKB-KW"/>
</dbReference>
<comment type="similarity">
    <text evidence="1">Belongs to the UPF0177 family.</text>
</comment>
<feature type="transmembrane region" description="Helical" evidence="2">
    <location>
        <begin position="275"/>
        <end position="293"/>
    </location>
</feature>
<feature type="domain" description="CAAX prenyl protease 2/Lysostaphin resistance protein A-like" evidence="3">
    <location>
        <begin position="241"/>
        <end position="341"/>
    </location>
</feature>
<feature type="transmembrane region" description="Helical" evidence="2">
    <location>
        <begin position="197"/>
        <end position="215"/>
    </location>
</feature>
<evidence type="ECO:0000256" key="2">
    <source>
        <dbReference type="SAM" id="Phobius"/>
    </source>
</evidence>
<gene>
    <name evidence="4" type="ORF">L2422_04195</name>
</gene>
<dbReference type="InterPro" id="IPR003675">
    <property type="entry name" value="Rce1/LyrA-like_dom"/>
</dbReference>
<sequence length="399" mass="46796">MKTLNSSLHPVILFQTIISLLVEFIFIFPTANRQFKTLNLFNISLSIVLLIALVLAILSKRLHFLSWSNTVVIIIFPAFNLFLIPIFFRTMNGFLKLGIFSELVFILSLFLINIPLFKLELDTLETPVIRFLFIFVFYTAARYSPLYYPTYLPKILNQFLDTYFWFSIFMLFSWVLIFNAWSNTWKFNIKVLPNNNYQIWAVIILVFYMIWFSFFDQFINLGTSWSEIFGSWSYPISQLHFSWYNLMYALFTGILEESFRWANLQILLPYFQNKFLPILGPILISAFFFGIYHYTLSYTLNLNSILYVIDAFVMGLVLAGIYLYTGKLYITILFHAAIDLVGFNLGSLVNYNLGLLDYPQQLVLIILINMIFFIFLFTGKRRKGIAINVSKLIKKSNLT</sequence>
<keyword evidence="4" id="KW-0645">Protease</keyword>
<proteinExistence type="inferred from homology"/>
<accession>A0AAP3GWC0</accession>
<evidence type="ECO:0000313" key="5">
    <source>
        <dbReference type="Proteomes" id="UP001213015"/>
    </source>
</evidence>
<keyword evidence="2" id="KW-0472">Membrane</keyword>
<keyword evidence="4" id="KW-0378">Hydrolase</keyword>
<name>A0AAP3GWC0_9LACO</name>
<feature type="transmembrane region" description="Helical" evidence="2">
    <location>
        <begin position="358"/>
        <end position="377"/>
    </location>
</feature>
<dbReference type="Pfam" id="PF02517">
    <property type="entry name" value="Rce1-like"/>
    <property type="match status" value="1"/>
</dbReference>
<keyword evidence="2" id="KW-0812">Transmembrane</keyword>
<dbReference type="GO" id="GO:0004175">
    <property type="term" value="F:endopeptidase activity"/>
    <property type="evidence" value="ECO:0007669"/>
    <property type="project" value="UniProtKB-ARBA"/>
</dbReference>
<reference evidence="4" key="1">
    <citation type="submission" date="2022-01" db="EMBL/GenBank/DDBJ databases">
        <title>VMRC isolate genome collection.</title>
        <authorList>
            <person name="France M."/>
            <person name="Rutt L."/>
            <person name="Humphrys M."/>
            <person name="Ravel J."/>
        </authorList>
    </citation>
    <scope>NUCLEOTIDE SEQUENCE</scope>
    <source>
        <strain evidence="4">C0127B5</strain>
    </source>
</reference>